<evidence type="ECO:0000256" key="4">
    <source>
        <dbReference type="ARBA" id="ARBA00022989"/>
    </source>
</evidence>
<evidence type="ECO:0000256" key="2">
    <source>
        <dbReference type="ARBA" id="ARBA00022475"/>
    </source>
</evidence>
<evidence type="ECO:0000256" key="3">
    <source>
        <dbReference type="ARBA" id="ARBA00022692"/>
    </source>
</evidence>
<dbReference type="OrthoDB" id="3396203at2"/>
<evidence type="ECO:0000256" key="7">
    <source>
        <dbReference type="SAM" id="Phobius"/>
    </source>
</evidence>
<protein>
    <submittedName>
        <fullName evidence="9">DUF3817 domain-containing protein</fullName>
    </submittedName>
</protein>
<feature type="transmembrane region" description="Helical" evidence="7">
    <location>
        <begin position="97"/>
        <end position="121"/>
    </location>
</feature>
<keyword evidence="3 7" id="KW-0812">Transmembrane</keyword>
<dbReference type="PANTHER" id="PTHR40077:SF1">
    <property type="entry name" value="MEMBRANE PROTEIN"/>
    <property type="match status" value="1"/>
</dbReference>
<dbReference type="Pfam" id="PF12823">
    <property type="entry name" value="DUF3817"/>
    <property type="match status" value="1"/>
</dbReference>
<evidence type="ECO:0000313" key="9">
    <source>
        <dbReference type="EMBL" id="TPW74174.1"/>
    </source>
</evidence>
<reference evidence="9 10" key="1">
    <citation type="submission" date="2019-06" db="EMBL/GenBank/DDBJ databases">
        <authorList>
            <person name="Li F."/>
        </authorList>
    </citation>
    <scope>NUCLEOTIDE SEQUENCE [LARGE SCALE GENOMIC DNA]</scope>
    <source>
        <strain evidence="9 10">10F1D-1</strain>
    </source>
</reference>
<feature type="compositionally biased region" description="Low complexity" evidence="6">
    <location>
        <begin position="19"/>
        <end position="30"/>
    </location>
</feature>
<keyword evidence="2" id="KW-1003">Cell membrane</keyword>
<name>A0A506XND9_9MICO</name>
<evidence type="ECO:0000259" key="8">
    <source>
        <dbReference type="Pfam" id="PF12823"/>
    </source>
</evidence>
<keyword evidence="4 7" id="KW-1133">Transmembrane helix</keyword>
<dbReference type="GO" id="GO:0005886">
    <property type="term" value="C:plasma membrane"/>
    <property type="evidence" value="ECO:0007669"/>
    <property type="project" value="UniProtKB-SubCell"/>
</dbReference>
<dbReference type="EMBL" id="VHQG01000005">
    <property type="protein sequence ID" value="TPW74174.1"/>
    <property type="molecule type" value="Genomic_DNA"/>
</dbReference>
<keyword evidence="10" id="KW-1185">Reference proteome</keyword>
<feature type="domain" description="DUF3817" evidence="8">
    <location>
        <begin position="64"/>
        <end position="150"/>
    </location>
</feature>
<evidence type="ECO:0000256" key="1">
    <source>
        <dbReference type="ARBA" id="ARBA00004651"/>
    </source>
</evidence>
<dbReference type="PANTHER" id="PTHR40077">
    <property type="entry name" value="MEMBRANE PROTEIN-RELATED"/>
    <property type="match status" value="1"/>
</dbReference>
<sequence length="169" mass="18052">MDSVDAPPDALPERTALVTSPAAPDAASTSLVDPTPPERTPRGLLSRLATPSDSATRVSRLGRIFIAIATLEAVTWAGLLVGMFLKYVTETTDHVVTVFGTAHGGAFLVYGALSIVCAIAFRWRWWVTLLALAAAVPPLVTVPLELWMRRRRLLHREPAAASTTVGTPA</sequence>
<accession>A0A506XND9</accession>
<keyword evidence="5 7" id="KW-0472">Membrane</keyword>
<dbReference type="NCBIfam" id="TIGR03954">
    <property type="entry name" value="integ_memb_HG"/>
    <property type="match status" value="1"/>
</dbReference>
<feature type="transmembrane region" description="Helical" evidence="7">
    <location>
        <begin position="64"/>
        <end position="85"/>
    </location>
</feature>
<dbReference type="AlphaFoldDB" id="A0A506XND9"/>
<feature type="transmembrane region" description="Helical" evidence="7">
    <location>
        <begin position="127"/>
        <end position="147"/>
    </location>
</feature>
<proteinExistence type="predicted"/>
<dbReference type="Proteomes" id="UP000316252">
    <property type="component" value="Unassembled WGS sequence"/>
</dbReference>
<evidence type="ECO:0000256" key="6">
    <source>
        <dbReference type="SAM" id="MobiDB-lite"/>
    </source>
</evidence>
<gene>
    <name evidence="9" type="ORF">FJ657_16210</name>
</gene>
<comment type="caution">
    <text evidence="9">The sequence shown here is derived from an EMBL/GenBank/DDBJ whole genome shotgun (WGS) entry which is preliminary data.</text>
</comment>
<feature type="region of interest" description="Disordered" evidence="6">
    <location>
        <begin position="1"/>
        <end position="46"/>
    </location>
</feature>
<organism evidence="9 10">
    <name type="scientific">Schumannella soli</name>
    <dbReference type="NCBI Taxonomy" id="2590779"/>
    <lineage>
        <taxon>Bacteria</taxon>
        <taxon>Bacillati</taxon>
        <taxon>Actinomycetota</taxon>
        <taxon>Actinomycetes</taxon>
        <taxon>Micrococcales</taxon>
        <taxon>Microbacteriaceae</taxon>
        <taxon>Schumannella</taxon>
    </lineage>
</organism>
<comment type="subcellular location">
    <subcellularLocation>
        <location evidence="1">Cell membrane</location>
        <topology evidence="1">Multi-pass membrane protein</topology>
    </subcellularLocation>
</comment>
<evidence type="ECO:0000256" key="5">
    <source>
        <dbReference type="ARBA" id="ARBA00023136"/>
    </source>
</evidence>
<evidence type="ECO:0000313" key="10">
    <source>
        <dbReference type="Proteomes" id="UP000316252"/>
    </source>
</evidence>
<dbReference type="InterPro" id="IPR023845">
    <property type="entry name" value="DUF3817_TM"/>
</dbReference>